<dbReference type="AlphaFoldDB" id="A0A3M8BEY7"/>
<dbReference type="EMBL" id="RHHS01000004">
    <property type="protein sequence ID" value="RNB61984.1"/>
    <property type="molecule type" value="Genomic_DNA"/>
</dbReference>
<proteinExistence type="predicted"/>
<keyword evidence="2" id="KW-1185">Reference proteome</keyword>
<comment type="caution">
    <text evidence="1">The sequence shown here is derived from an EMBL/GenBank/DDBJ whole genome shotgun (WGS) entry which is preliminary data.</text>
</comment>
<organism evidence="1 2">
    <name type="scientific">Brevibacillus gelatini</name>
    <dbReference type="NCBI Taxonomy" id="1655277"/>
    <lineage>
        <taxon>Bacteria</taxon>
        <taxon>Bacillati</taxon>
        <taxon>Bacillota</taxon>
        <taxon>Bacilli</taxon>
        <taxon>Bacillales</taxon>
        <taxon>Paenibacillaceae</taxon>
        <taxon>Brevibacillus</taxon>
    </lineage>
</organism>
<name>A0A3M8BEY7_9BACL</name>
<reference evidence="1 2" key="1">
    <citation type="submission" date="2018-10" db="EMBL/GenBank/DDBJ databases">
        <title>Phylogenomics of Brevibacillus.</title>
        <authorList>
            <person name="Dunlap C."/>
        </authorList>
    </citation>
    <scope>NUCLEOTIDE SEQUENCE [LARGE SCALE GENOMIC DNA]</scope>
    <source>
        <strain evidence="1 2">DSM 100115</strain>
    </source>
</reference>
<sequence length="87" mass="10030">MAGGLLDCLQAQTESRSRSHITFWEKARLALRIVRWGAFMAEMFPLYPLYKERKANSRDGTEHIQNNECKNGKGMATRSPFFLCKSM</sequence>
<accession>A0A3M8BEY7</accession>
<evidence type="ECO:0000313" key="2">
    <source>
        <dbReference type="Proteomes" id="UP000268829"/>
    </source>
</evidence>
<gene>
    <name evidence="1" type="ORF">EDM57_00040</name>
</gene>
<protein>
    <submittedName>
        <fullName evidence="1">Uncharacterized protein</fullName>
    </submittedName>
</protein>
<evidence type="ECO:0000313" key="1">
    <source>
        <dbReference type="EMBL" id="RNB61984.1"/>
    </source>
</evidence>
<dbReference type="Proteomes" id="UP000268829">
    <property type="component" value="Unassembled WGS sequence"/>
</dbReference>